<reference evidence="3 4" key="1">
    <citation type="submission" date="2012-08" db="EMBL/GenBank/DDBJ databases">
        <title>Oryza genome evolution.</title>
        <authorList>
            <person name="Wing R.A."/>
        </authorList>
    </citation>
    <scope>NUCLEOTIDE SEQUENCE</scope>
</reference>
<proteinExistence type="predicted"/>
<keyword evidence="4" id="KW-1185">Reference proteome</keyword>
<feature type="transmembrane region" description="Helical" evidence="2">
    <location>
        <begin position="20"/>
        <end position="39"/>
    </location>
</feature>
<accession>A0A0D9WW23</accession>
<evidence type="ECO:0000256" key="1">
    <source>
        <dbReference type="SAM" id="MobiDB-lite"/>
    </source>
</evidence>
<evidence type="ECO:0000313" key="4">
    <source>
        <dbReference type="Proteomes" id="UP000032180"/>
    </source>
</evidence>
<keyword evidence="2" id="KW-1133">Transmembrane helix</keyword>
<dbReference type="EnsemblPlants" id="LPERR07G04160.1">
    <property type="protein sequence ID" value="LPERR07G04160.1"/>
    <property type="gene ID" value="LPERR07G04160"/>
</dbReference>
<dbReference type="HOGENOM" id="CLU_1196384_0_0_1"/>
<name>A0A0D9WW23_9ORYZ</name>
<dbReference type="Gramene" id="LPERR07G04160.1">
    <property type="protein sequence ID" value="LPERR07G04160.1"/>
    <property type="gene ID" value="LPERR07G04160"/>
</dbReference>
<reference evidence="3" key="3">
    <citation type="submission" date="2015-04" db="UniProtKB">
        <authorList>
            <consortium name="EnsemblPlants"/>
        </authorList>
    </citation>
    <scope>IDENTIFICATION</scope>
</reference>
<evidence type="ECO:0000313" key="3">
    <source>
        <dbReference type="EnsemblPlants" id="LPERR07G04160.1"/>
    </source>
</evidence>
<reference evidence="4" key="2">
    <citation type="submission" date="2013-12" db="EMBL/GenBank/DDBJ databases">
        <authorList>
            <person name="Yu Y."/>
            <person name="Lee S."/>
            <person name="de Baynast K."/>
            <person name="Wissotski M."/>
            <person name="Liu L."/>
            <person name="Talag J."/>
            <person name="Goicoechea J."/>
            <person name="Angelova A."/>
            <person name="Jetty R."/>
            <person name="Kudrna D."/>
            <person name="Golser W."/>
            <person name="Rivera L."/>
            <person name="Zhang J."/>
            <person name="Wing R."/>
        </authorList>
    </citation>
    <scope>NUCLEOTIDE SEQUENCE</scope>
</reference>
<feature type="transmembrane region" description="Helical" evidence="2">
    <location>
        <begin position="194"/>
        <end position="215"/>
    </location>
</feature>
<evidence type="ECO:0000256" key="2">
    <source>
        <dbReference type="SAM" id="Phobius"/>
    </source>
</evidence>
<organism evidence="3 4">
    <name type="scientific">Leersia perrieri</name>
    <dbReference type="NCBI Taxonomy" id="77586"/>
    <lineage>
        <taxon>Eukaryota</taxon>
        <taxon>Viridiplantae</taxon>
        <taxon>Streptophyta</taxon>
        <taxon>Embryophyta</taxon>
        <taxon>Tracheophyta</taxon>
        <taxon>Spermatophyta</taxon>
        <taxon>Magnoliopsida</taxon>
        <taxon>Liliopsida</taxon>
        <taxon>Poales</taxon>
        <taxon>Poaceae</taxon>
        <taxon>BOP clade</taxon>
        <taxon>Oryzoideae</taxon>
        <taxon>Oryzeae</taxon>
        <taxon>Oryzinae</taxon>
        <taxon>Leersia</taxon>
    </lineage>
</organism>
<keyword evidence="2" id="KW-0812">Transmembrane</keyword>
<dbReference type="AlphaFoldDB" id="A0A0D9WW23"/>
<feature type="transmembrane region" description="Helical" evidence="2">
    <location>
        <begin position="169"/>
        <end position="188"/>
    </location>
</feature>
<protein>
    <submittedName>
        <fullName evidence="3">Uncharacterized protein</fullName>
    </submittedName>
</protein>
<sequence length="232" mass="24988">MSNRAPELHFLAKVVARVSLIFGIIILEIPFIQMAAGLVTPQPIQDIAEDIELQKFWAVSQSSAVSDSISDKNSTRRSLPPCRTRPTRPGVSPLTSLRACVPDRPINPPLNPSHTLPLVAIDIPAAVDVAPPVVVIDGDNNPHQPAAAAAELWCTVLGCAPRRCTARGAVARVVYFGYMLVVFPVIYFKATDHPLVELAGIALAVGCMFMMQSVVDAEHKHKEQEELAAATS</sequence>
<feature type="region of interest" description="Disordered" evidence="1">
    <location>
        <begin position="68"/>
        <end position="94"/>
    </location>
</feature>
<dbReference type="Proteomes" id="UP000032180">
    <property type="component" value="Chromosome 7"/>
</dbReference>
<keyword evidence="2" id="KW-0472">Membrane</keyword>